<dbReference type="InterPro" id="IPR011006">
    <property type="entry name" value="CheY-like_superfamily"/>
</dbReference>
<dbReference type="SUPFAM" id="SSF52172">
    <property type="entry name" value="CheY-like"/>
    <property type="match status" value="1"/>
</dbReference>
<dbReference type="InterPro" id="IPR036388">
    <property type="entry name" value="WH-like_DNA-bd_sf"/>
</dbReference>
<feature type="domain" description="Response regulatory" evidence="5">
    <location>
        <begin position="6"/>
        <end position="122"/>
    </location>
</feature>
<evidence type="ECO:0000313" key="6">
    <source>
        <dbReference type="EMBL" id="ARW66717.1"/>
    </source>
</evidence>
<dbReference type="GeneID" id="33359904"/>
<dbReference type="EMBL" id="MF101443">
    <property type="protein sequence ID" value="ARW66717.1"/>
    <property type="molecule type" value="Genomic_DNA"/>
</dbReference>
<evidence type="ECO:0000259" key="5">
    <source>
        <dbReference type="PROSITE" id="PS50110"/>
    </source>
</evidence>
<gene>
    <name evidence="6" type="primary">ycf29</name>
</gene>
<evidence type="ECO:0000259" key="4">
    <source>
        <dbReference type="PROSITE" id="PS50043"/>
    </source>
</evidence>
<geneLocation type="chloroplast" evidence="6"/>
<name>A0A1Z1MKU9_9FLOR</name>
<dbReference type="RefSeq" id="YP_009397531.1">
    <property type="nucleotide sequence ID" value="NC_035287.1"/>
</dbReference>
<dbReference type="Pfam" id="PF00196">
    <property type="entry name" value="GerE"/>
    <property type="match status" value="1"/>
</dbReference>
<dbReference type="AlphaFoldDB" id="A0A1Z1MKU9"/>
<dbReference type="PROSITE" id="PS50110">
    <property type="entry name" value="RESPONSE_REGULATORY"/>
    <property type="match status" value="1"/>
</dbReference>
<proteinExistence type="predicted"/>
<dbReference type="SMART" id="SM00421">
    <property type="entry name" value="HTH_LUXR"/>
    <property type="match status" value="1"/>
</dbReference>
<keyword evidence="6" id="KW-0934">Plastid</keyword>
<evidence type="ECO:0000256" key="3">
    <source>
        <dbReference type="PROSITE-ProRule" id="PRU00169"/>
    </source>
</evidence>
<dbReference type="InterPro" id="IPR000792">
    <property type="entry name" value="Tscrpt_reg_LuxR_C"/>
</dbReference>
<dbReference type="Gene3D" id="3.40.50.2300">
    <property type="match status" value="1"/>
</dbReference>
<feature type="modified residue" description="4-aspartylphosphate" evidence="3">
    <location>
        <position position="55"/>
    </location>
</feature>
<dbReference type="GO" id="GO:0003677">
    <property type="term" value="F:DNA binding"/>
    <property type="evidence" value="ECO:0007669"/>
    <property type="project" value="UniProtKB-KW"/>
</dbReference>
<reference evidence="6" key="1">
    <citation type="journal article" date="2017" name="J. Phycol.">
        <title>Analysis of chloroplast genomes and a supermatrix inform reclassification of the Rhodomelaceae (Rhodophyta).</title>
        <authorList>
            <person name="Diaz-Tapia P."/>
            <person name="Maggs C.A."/>
            <person name="West J.A."/>
            <person name="Verbruggen H."/>
        </authorList>
    </citation>
    <scope>NUCLEOTIDE SEQUENCE</scope>
    <source>
        <strain evidence="6">PD1087</strain>
    </source>
</reference>
<dbReference type="CDD" id="cd06170">
    <property type="entry name" value="LuxR_C_like"/>
    <property type="match status" value="1"/>
</dbReference>
<dbReference type="InterPro" id="IPR016032">
    <property type="entry name" value="Sig_transdc_resp-reg_C-effctor"/>
</dbReference>
<keyword evidence="2" id="KW-0238">DNA-binding</keyword>
<evidence type="ECO:0008006" key="7">
    <source>
        <dbReference type="Google" id="ProtNLM"/>
    </source>
</evidence>
<dbReference type="SUPFAM" id="SSF46894">
    <property type="entry name" value="C-terminal effector domain of the bipartite response regulators"/>
    <property type="match status" value="1"/>
</dbReference>
<keyword evidence="6" id="KW-0150">Chloroplast</keyword>
<dbReference type="SMART" id="SM00448">
    <property type="entry name" value="REC"/>
    <property type="match status" value="1"/>
</dbReference>
<dbReference type="Gene3D" id="1.10.10.10">
    <property type="entry name" value="Winged helix-like DNA-binding domain superfamily/Winged helix DNA-binding domain"/>
    <property type="match status" value="1"/>
</dbReference>
<keyword evidence="1 3" id="KW-0597">Phosphoprotein</keyword>
<dbReference type="PANTHER" id="PTHR44591">
    <property type="entry name" value="STRESS RESPONSE REGULATOR PROTEIN 1"/>
    <property type="match status" value="1"/>
</dbReference>
<organism evidence="6">
    <name type="scientific">Dasyclonium flaccidum</name>
    <dbReference type="NCBI Taxonomy" id="2007274"/>
    <lineage>
        <taxon>Eukaryota</taxon>
        <taxon>Rhodophyta</taxon>
        <taxon>Florideophyceae</taxon>
        <taxon>Rhodymeniophycidae</taxon>
        <taxon>Ceramiales</taxon>
        <taxon>Rhodomelaceae</taxon>
        <taxon>Polyzonieae</taxon>
        <taxon>Dasyclonium</taxon>
    </lineage>
</organism>
<dbReference type="PANTHER" id="PTHR44591:SF3">
    <property type="entry name" value="RESPONSE REGULATORY DOMAIN-CONTAINING PROTEIN"/>
    <property type="match status" value="1"/>
</dbReference>
<accession>A0A1Z1MKU9</accession>
<evidence type="ECO:0000256" key="2">
    <source>
        <dbReference type="ARBA" id="ARBA00023125"/>
    </source>
</evidence>
<protein>
    <recommendedName>
        <fullName evidence="7">TctD-like protein</fullName>
    </recommendedName>
</protein>
<dbReference type="InterPro" id="IPR050595">
    <property type="entry name" value="Bact_response_regulator"/>
</dbReference>
<dbReference type="PROSITE" id="PS50043">
    <property type="entry name" value="HTH_LUXR_2"/>
    <property type="match status" value="1"/>
</dbReference>
<dbReference type="GO" id="GO:0006355">
    <property type="term" value="P:regulation of DNA-templated transcription"/>
    <property type="evidence" value="ECO:0007669"/>
    <property type="project" value="InterPro"/>
</dbReference>
<dbReference type="InterPro" id="IPR001789">
    <property type="entry name" value="Sig_transdc_resp-reg_receiver"/>
</dbReference>
<sequence length="217" mass="25121">MKQVKKILLVDDDRNLRYLLSSYLLAEGFFINSVDNIREALVSIKRDCPDLIISDIMIKDLNGYDFIKLLKLDMILSHIPVVFLTAKGMTSDRIKGYKLGCHAYLTKPFNPNELLAIINNIFYNIDLLKNYSIYPINNSNQFSKFLETFTPREKNILKLVINGFTNKEIAMNLNVSLRNVEKYISRLLKKTSTRNRTELVKLLISLLRANDGIRTRV</sequence>
<feature type="domain" description="HTH luxR-type" evidence="4">
    <location>
        <begin position="142"/>
        <end position="207"/>
    </location>
</feature>
<dbReference type="PROSITE" id="PS00622">
    <property type="entry name" value="HTH_LUXR_1"/>
    <property type="match status" value="1"/>
</dbReference>
<dbReference type="GO" id="GO:0000160">
    <property type="term" value="P:phosphorelay signal transduction system"/>
    <property type="evidence" value="ECO:0007669"/>
    <property type="project" value="InterPro"/>
</dbReference>
<dbReference type="Pfam" id="PF00072">
    <property type="entry name" value="Response_reg"/>
    <property type="match status" value="1"/>
</dbReference>
<dbReference type="PRINTS" id="PR00038">
    <property type="entry name" value="HTHLUXR"/>
</dbReference>
<evidence type="ECO:0000256" key="1">
    <source>
        <dbReference type="ARBA" id="ARBA00022553"/>
    </source>
</evidence>